<dbReference type="RefSeq" id="WP_045776907.1">
    <property type="nucleotide sequence ID" value="NZ_LAJY01000534.1"/>
</dbReference>
<keyword evidence="2" id="KW-0808">Transferase</keyword>
<evidence type="ECO:0000256" key="2">
    <source>
        <dbReference type="ARBA" id="ARBA00022679"/>
    </source>
</evidence>
<dbReference type="AlphaFoldDB" id="A0A0F3IPC7"/>
<keyword evidence="1" id="KW-0328">Glycosyltransferase</keyword>
<dbReference type="Gene3D" id="3.40.50.2000">
    <property type="entry name" value="Glycogen Phosphorylase B"/>
    <property type="match status" value="1"/>
</dbReference>
<proteinExistence type="predicted"/>
<dbReference type="SUPFAM" id="SSF53756">
    <property type="entry name" value="UDP-Glycosyltransferase/glycogen phosphorylase"/>
    <property type="match status" value="1"/>
</dbReference>
<evidence type="ECO:0008006" key="5">
    <source>
        <dbReference type="Google" id="ProtNLM"/>
    </source>
</evidence>
<accession>A0A0F3IPC7</accession>
<dbReference type="PANTHER" id="PTHR12526:SF510">
    <property type="entry name" value="D-INOSITOL 3-PHOSPHATE GLYCOSYLTRANSFERASE"/>
    <property type="match status" value="1"/>
</dbReference>
<gene>
    <name evidence="3" type="ORF">VZ95_16960</name>
</gene>
<dbReference type="OrthoDB" id="5490598at2"/>
<evidence type="ECO:0000256" key="1">
    <source>
        <dbReference type="ARBA" id="ARBA00022676"/>
    </source>
</evidence>
<keyword evidence="4" id="KW-1185">Reference proteome</keyword>
<evidence type="ECO:0000313" key="4">
    <source>
        <dbReference type="Proteomes" id="UP000033774"/>
    </source>
</evidence>
<dbReference type="PANTHER" id="PTHR12526">
    <property type="entry name" value="GLYCOSYLTRANSFERASE"/>
    <property type="match status" value="1"/>
</dbReference>
<dbReference type="EMBL" id="LAJY01000534">
    <property type="protein sequence ID" value="KJV08570.1"/>
    <property type="molecule type" value="Genomic_DNA"/>
</dbReference>
<sequence length="346" mass="37013">MAEIVLADDGVPFDGTSPDTGPLGGAEAAVVGLLEALAARGHRVTGVTRCAAPVMVRGVQWRPLGDGLPRSADLYIANRAHHLIAACPGATRQMFWIHNPATYLLKPRYLWPLWRVKPAIVFSGAYHASTYPAWAPAGERLIIPYGLPEVFRTDKAERAPPAPLAIFTSNPLRGLDGLLDLWADHIHPALPQARFLVHSGLGTYRGGADRHRAAIEAVLAKAQSLAGKGVMCRDPLPRAELIPVLKAARLMLYSGDVGETFCLAVGEAQALGLPAVVRPIGSLPERVRDGETGFVAADDSAMAARARALLSDDDLWQRQHRAALALQGNWGWDSAAAKVETLLEPG</sequence>
<reference evidence="3 4" key="1">
    <citation type="submission" date="2015-03" db="EMBL/GenBank/DDBJ databases">
        <title>Draft genome sequence of Elstera litoralis.</title>
        <authorList>
            <person name="Rahalkar M.C."/>
            <person name="Dhakephalkar P.K."/>
            <person name="Pore S.D."/>
            <person name="Arora P."/>
            <person name="Kapse N.G."/>
            <person name="Pandit P.S."/>
        </authorList>
    </citation>
    <scope>NUCLEOTIDE SEQUENCE [LARGE SCALE GENOMIC DNA]</scope>
    <source>
        <strain evidence="3 4">Dia-1</strain>
    </source>
</reference>
<comment type="caution">
    <text evidence="3">The sequence shown here is derived from an EMBL/GenBank/DDBJ whole genome shotgun (WGS) entry which is preliminary data.</text>
</comment>
<dbReference type="Proteomes" id="UP000033774">
    <property type="component" value="Unassembled WGS sequence"/>
</dbReference>
<dbReference type="Pfam" id="PF13692">
    <property type="entry name" value="Glyco_trans_1_4"/>
    <property type="match status" value="1"/>
</dbReference>
<evidence type="ECO:0000313" key="3">
    <source>
        <dbReference type="EMBL" id="KJV08570.1"/>
    </source>
</evidence>
<organism evidence="3 4">
    <name type="scientific">Elstera litoralis</name>
    <dbReference type="NCBI Taxonomy" id="552518"/>
    <lineage>
        <taxon>Bacteria</taxon>
        <taxon>Pseudomonadati</taxon>
        <taxon>Pseudomonadota</taxon>
        <taxon>Alphaproteobacteria</taxon>
        <taxon>Rhodospirillales</taxon>
        <taxon>Rhodospirillaceae</taxon>
        <taxon>Elstera</taxon>
    </lineage>
</organism>
<protein>
    <recommendedName>
        <fullName evidence="5">Glycosyl transferase family 1 domain-containing protein</fullName>
    </recommendedName>
</protein>
<dbReference type="GO" id="GO:0016757">
    <property type="term" value="F:glycosyltransferase activity"/>
    <property type="evidence" value="ECO:0007669"/>
    <property type="project" value="UniProtKB-KW"/>
</dbReference>
<name>A0A0F3IPC7_9PROT</name>